<organism evidence="5 6">
    <name type="scientific">Patella caerulea</name>
    <name type="common">Rayed Mediterranean limpet</name>
    <dbReference type="NCBI Taxonomy" id="87958"/>
    <lineage>
        <taxon>Eukaryota</taxon>
        <taxon>Metazoa</taxon>
        <taxon>Spiralia</taxon>
        <taxon>Lophotrochozoa</taxon>
        <taxon>Mollusca</taxon>
        <taxon>Gastropoda</taxon>
        <taxon>Patellogastropoda</taxon>
        <taxon>Patelloidea</taxon>
        <taxon>Patellidae</taxon>
        <taxon>Patella</taxon>
    </lineage>
</organism>
<sequence>MARKSEDNLKEKLKNLFGINKNQSPSALPKSQIKEITITRELLREIGPDGPANNRMKRIQELSETVRQKRLEENAVEALLNATSDLLKPHSTNENRQTALYFMQSLLQGQLNTLGILRGHFFHIIDNLSSPDDLQFRFELFRILSENGKNLHDFEDETGEFLLKWMPDILSLGRISDYLSLLINVIKFNAAYLDEDIVSSLVQQTCMIPNRTRSEEDLKLCMEVLDAVVCYSYLPSSSLYHFIAALCHLVNIARVCKESWELMRKLLGTHLGHSSIHTMCCMLQDRRQPVDAILLRGAVFFIGMALWGSSRVQSLKQTATSVLPSFLQALWSHKPIVGHEVILSLQRLVKKYGKDLQNLSWDIILNIIEVLIEQYEDGETSIPNSSEEGKIQVEIHDVLTTIESLHENRQYLGSVPRFFKIIEMCASKRSTHSVSLLIDYHAQSITPIKDKWIINLNSLLDRFFRQERRTDIRKKALDILSFVLGINKHVYEVDLIQNVVLPNLGNIDTDPDPEVRRVAADILLVLAQSCYSQEFFDIMNIIDKILKKALITVPVVSNEEIVQIPDERNLSDVKATALKLVEVFRHKLFQTPSSHGVKINQILIEYIQCQYQNMVFNFTACAIRKSIMECLLKLRSDSLHRLGMADRPSDVQYPFSPYILCYSSGETPEPAVPISPGVSGTSFDLPTSITSVIEYTDIFKLFIECLKKELDWEVLKCVLENLPLVLQNKTLILSTRGDLIAELCHHLAAMVNDRSLGLPEKLKNLRPGFTRADFHTFVFPVLAAMVTYHEYLDRNRQRELIKCLEFGFVSKCAKGCVSSLRICTLEMQDVMMRLLPLVLLSLSKISATISMAIPVLAFLSSIVRLPKLYANFVEDQYMSVFAIALPYTNPFKFSHYTVSLAHHVIAVWFIRCRLPFRKGFVKFIHTGLKANVLQQFEENSKLNLQNQDSSDRGRSGSYTAGTRTRRRMASGSAILPGDQQAPIEEKMSLFHKELTETCTDMMARYTFGNVSTTPQRSPVAQFLLKGGQSQTWLVGNKIITITTSGGGTKTRDNGLCEKCITLYQETQETRHNTSKKSRDRRRHKSTACLSRSHSQVDPVGLYNTDEGDTALPRWSQDDLSLINDDAFSTDSRDDVGVQTGSSLLGSGIDKDPIESLLFGNKGPMPEKRAFSMNQCNCWCTGWAEILIRAPSGNMSWMMRIENETSLFSQPDMSFSDLTLLFAPLCKRPQPSTESDSIGKIDSESLGEDEYESIYSKHFPTDQKPEDPTIISNEPKKETKGFLVPDQEPESTNSSDPIDFPSPSTLRKTNSSPSLIGSYPDDGIMKENKSSPTKNDTVEQISPLPPITLQKIDTSPPPQSPDILPSASEKNSPVIKKSKPVKPVKRNLSNSLLQEIEEAEVATETGEDILIQSDTKEEENVFSDMKDTIPPQMKYVPIDSNKLAPLAISSDQKTHSDTSHTEISLSQTTGSSTNSSTPEDIPEMKTIKPRGHTISVMSPATEVRQKEDVDARSKSGSVKEANRSGISPGFVFLQLFHNHPLLSSQETPVLLQHNETTERAIRILDHIHPYETHKLGVVYVGPGQATNEKAILSNLYGSERYARLVEQLGQLICLRDVNPDQVYTGGLASNGEDGQFAYSWQDDAMQVIFHIATLMPNKNSDPNCNSKKRHIGNDYVTIIYNDSHDDYKIGTIKGSFNYVNIVIKPLDYESNAVTLQTKEVPSNISTDIAEILGHTDTKIISDENLAQLVRQIAMHCNLASMVLQRQQSQPQDPFASNWLERLRQIKRIKQKALQVESPGIKEEGIPITTSRSYMEDFTDYV</sequence>
<evidence type="ECO:0000256" key="3">
    <source>
        <dbReference type="SAM" id="MobiDB-lite"/>
    </source>
</evidence>
<dbReference type="GO" id="GO:0032007">
    <property type="term" value="P:negative regulation of TOR signaling"/>
    <property type="evidence" value="ECO:0007669"/>
    <property type="project" value="InterPro"/>
</dbReference>
<reference evidence="5 6" key="1">
    <citation type="submission" date="2024-01" db="EMBL/GenBank/DDBJ databases">
        <title>The genome of the rayed Mediterranean limpet Patella caerulea (Linnaeus, 1758).</title>
        <authorList>
            <person name="Anh-Thu Weber A."/>
            <person name="Halstead-Nussloch G."/>
        </authorList>
    </citation>
    <scope>NUCLEOTIDE SEQUENCE [LARGE SCALE GENOMIC DNA]</scope>
    <source>
        <strain evidence="5">AATW-2023a</strain>
        <tissue evidence="5">Whole specimen</tissue>
    </source>
</reference>
<feature type="region of interest" description="Disordered" evidence="3">
    <location>
        <begin position="1449"/>
        <end position="1520"/>
    </location>
</feature>
<feature type="domain" description="Rap-GAP" evidence="4">
    <location>
        <begin position="1560"/>
        <end position="1795"/>
    </location>
</feature>
<dbReference type="InterPro" id="IPR035974">
    <property type="entry name" value="Rap/Ran-GAP_sf"/>
</dbReference>
<keyword evidence="1" id="KW-0343">GTPase activation</keyword>
<feature type="region of interest" description="Disordered" evidence="3">
    <location>
        <begin position="1067"/>
        <end position="1089"/>
    </location>
</feature>
<feature type="compositionally biased region" description="Basic and acidic residues" evidence="3">
    <location>
        <begin position="1502"/>
        <end position="1512"/>
    </location>
</feature>
<dbReference type="Pfam" id="PF02145">
    <property type="entry name" value="Rap_GAP"/>
    <property type="match status" value="1"/>
</dbReference>
<dbReference type="InterPro" id="IPR018515">
    <property type="entry name" value="Tuberin-type_domain"/>
</dbReference>
<dbReference type="GO" id="GO:0051898">
    <property type="term" value="P:negative regulation of phosphatidylinositol 3-kinase/protein kinase B signal transduction"/>
    <property type="evidence" value="ECO:0007669"/>
    <property type="project" value="TreeGrafter"/>
</dbReference>
<dbReference type="PROSITE" id="PS50077">
    <property type="entry name" value="HEAT_REPEAT"/>
    <property type="match status" value="1"/>
</dbReference>
<feature type="compositionally biased region" description="Polar residues" evidence="3">
    <location>
        <begin position="1289"/>
        <end position="1314"/>
    </location>
</feature>
<proteinExistence type="predicted"/>
<feature type="region of interest" description="Disordered" evidence="3">
    <location>
        <begin position="1398"/>
        <end position="1420"/>
    </location>
</feature>
<dbReference type="SUPFAM" id="SSF111347">
    <property type="entry name" value="Rap/Ran-GAP"/>
    <property type="match status" value="1"/>
</dbReference>
<evidence type="ECO:0000313" key="5">
    <source>
        <dbReference type="EMBL" id="KAK6169152.1"/>
    </source>
</evidence>
<protein>
    <recommendedName>
        <fullName evidence="4">Rap-GAP domain-containing protein</fullName>
    </recommendedName>
</protein>
<feature type="compositionally biased region" description="Basic residues" evidence="3">
    <location>
        <begin position="1072"/>
        <end position="1085"/>
    </location>
</feature>
<dbReference type="GO" id="GO:0046627">
    <property type="term" value="P:negative regulation of insulin receptor signaling pathway"/>
    <property type="evidence" value="ECO:0007669"/>
    <property type="project" value="TreeGrafter"/>
</dbReference>
<gene>
    <name evidence="5" type="ORF">SNE40_020258</name>
</gene>
<feature type="compositionally biased region" description="Low complexity" evidence="3">
    <location>
        <begin position="1463"/>
        <end position="1476"/>
    </location>
</feature>
<feature type="repeat" description="HEAT" evidence="2">
    <location>
        <begin position="500"/>
        <end position="537"/>
    </location>
</feature>
<feature type="compositionally biased region" description="Polar residues" evidence="3">
    <location>
        <begin position="1329"/>
        <end position="1339"/>
    </location>
</feature>
<dbReference type="GO" id="GO:0033596">
    <property type="term" value="C:TSC1-TSC2 complex"/>
    <property type="evidence" value="ECO:0007669"/>
    <property type="project" value="InterPro"/>
</dbReference>
<dbReference type="PROSITE" id="PS50085">
    <property type="entry name" value="RAPGAP"/>
    <property type="match status" value="1"/>
</dbReference>
<dbReference type="InterPro" id="IPR000331">
    <property type="entry name" value="Rap/Ran_GAP_dom"/>
</dbReference>
<dbReference type="InterPro" id="IPR021133">
    <property type="entry name" value="HEAT_type_2"/>
</dbReference>
<dbReference type="PRINTS" id="PR01431">
    <property type="entry name" value="TUBERIN"/>
</dbReference>
<accession>A0AAN8G2G6</accession>
<dbReference type="PANTHER" id="PTHR10063">
    <property type="entry name" value="TUBERIN"/>
    <property type="match status" value="1"/>
</dbReference>
<dbReference type="GO" id="GO:0051726">
    <property type="term" value="P:regulation of cell cycle"/>
    <property type="evidence" value="ECO:0007669"/>
    <property type="project" value="TreeGrafter"/>
</dbReference>
<evidence type="ECO:0000313" key="6">
    <source>
        <dbReference type="Proteomes" id="UP001347796"/>
    </source>
</evidence>
<dbReference type="InterPro" id="IPR027107">
    <property type="entry name" value="Tuberin/Ral-act_asu"/>
</dbReference>
<dbReference type="GO" id="GO:0005634">
    <property type="term" value="C:nucleus"/>
    <property type="evidence" value="ECO:0007669"/>
    <property type="project" value="InterPro"/>
</dbReference>
<feature type="region of interest" description="Disordered" evidence="3">
    <location>
        <begin position="1256"/>
        <end position="1381"/>
    </location>
</feature>
<dbReference type="Pfam" id="PF11864">
    <property type="entry name" value="DUF3384"/>
    <property type="match status" value="1"/>
</dbReference>
<dbReference type="FunFam" id="3.40.50.11210:FF:000007">
    <property type="entry name" value="Tuberous sclerosis 2"/>
    <property type="match status" value="1"/>
</dbReference>
<evidence type="ECO:0000256" key="1">
    <source>
        <dbReference type="ARBA" id="ARBA00022468"/>
    </source>
</evidence>
<dbReference type="SUPFAM" id="SSF48371">
    <property type="entry name" value="ARM repeat"/>
    <property type="match status" value="1"/>
</dbReference>
<dbReference type="InterPro" id="IPR024584">
    <property type="entry name" value="Tuberin_N"/>
</dbReference>
<comment type="caution">
    <text evidence="5">The sequence shown here is derived from an EMBL/GenBank/DDBJ whole genome shotgun (WGS) entry which is preliminary data.</text>
</comment>
<dbReference type="EMBL" id="JAZGQO010000015">
    <property type="protein sequence ID" value="KAK6169152.1"/>
    <property type="molecule type" value="Genomic_DNA"/>
</dbReference>
<dbReference type="Pfam" id="PF03542">
    <property type="entry name" value="Tuberin"/>
    <property type="match status" value="1"/>
</dbReference>
<dbReference type="Proteomes" id="UP001347796">
    <property type="component" value="Unassembled WGS sequence"/>
</dbReference>
<dbReference type="GO" id="GO:0005096">
    <property type="term" value="F:GTPase activator activity"/>
    <property type="evidence" value="ECO:0007669"/>
    <property type="project" value="UniProtKB-KW"/>
</dbReference>
<feature type="region of interest" description="Disordered" evidence="3">
    <location>
        <begin position="943"/>
        <end position="963"/>
    </location>
</feature>
<name>A0AAN8G2G6_PATCE</name>
<evidence type="ECO:0000259" key="4">
    <source>
        <dbReference type="PROSITE" id="PS50085"/>
    </source>
</evidence>
<dbReference type="InterPro" id="IPR016024">
    <property type="entry name" value="ARM-type_fold"/>
</dbReference>
<dbReference type="PANTHER" id="PTHR10063:SF0">
    <property type="entry name" value="TUBERIN"/>
    <property type="match status" value="1"/>
</dbReference>
<evidence type="ECO:0000256" key="2">
    <source>
        <dbReference type="PROSITE-ProRule" id="PRU00103"/>
    </source>
</evidence>
<dbReference type="Gene3D" id="3.40.50.11210">
    <property type="entry name" value="Rap/Ran-GAP"/>
    <property type="match status" value="1"/>
</dbReference>
<dbReference type="GO" id="GO:0051056">
    <property type="term" value="P:regulation of small GTPase mediated signal transduction"/>
    <property type="evidence" value="ECO:0007669"/>
    <property type="project" value="InterPro"/>
</dbReference>
<dbReference type="GO" id="GO:0030178">
    <property type="term" value="P:negative regulation of Wnt signaling pathway"/>
    <property type="evidence" value="ECO:0007669"/>
    <property type="project" value="TreeGrafter"/>
</dbReference>
<keyword evidence="6" id="KW-1185">Reference proteome</keyword>
<dbReference type="InterPro" id="IPR003913">
    <property type="entry name" value="Tuberin"/>
</dbReference>